<dbReference type="Proteomes" id="UP001454036">
    <property type="component" value="Unassembled WGS sequence"/>
</dbReference>
<evidence type="ECO:0000256" key="5">
    <source>
        <dbReference type="ARBA" id="ARBA00023242"/>
    </source>
</evidence>
<evidence type="ECO:0000256" key="1">
    <source>
        <dbReference type="ARBA" id="ARBA00004123"/>
    </source>
</evidence>
<keyword evidence="7" id="KW-1185">Reference proteome</keyword>
<evidence type="ECO:0000256" key="3">
    <source>
        <dbReference type="ARBA" id="ARBA00023125"/>
    </source>
</evidence>
<evidence type="ECO:0000256" key="4">
    <source>
        <dbReference type="ARBA" id="ARBA00023163"/>
    </source>
</evidence>
<evidence type="ECO:0008006" key="8">
    <source>
        <dbReference type="Google" id="ProtNLM"/>
    </source>
</evidence>
<dbReference type="SUPFAM" id="SSF101936">
    <property type="entry name" value="DNA-binding pseudobarrel domain"/>
    <property type="match status" value="1"/>
</dbReference>
<dbReference type="InterPro" id="IPR015300">
    <property type="entry name" value="DNA-bd_pseudobarrel_sf"/>
</dbReference>
<dbReference type="Gene3D" id="2.40.330.10">
    <property type="entry name" value="DNA-binding pseudobarrel domain"/>
    <property type="match status" value="1"/>
</dbReference>
<dbReference type="GO" id="GO:0003677">
    <property type="term" value="F:DNA binding"/>
    <property type="evidence" value="ECO:0007669"/>
    <property type="project" value="UniProtKB-KW"/>
</dbReference>
<dbReference type="AlphaFoldDB" id="A0AAV3QLL0"/>
<dbReference type="EMBL" id="BAABME010021351">
    <property type="protein sequence ID" value="GAA0163062.1"/>
    <property type="molecule type" value="Genomic_DNA"/>
</dbReference>
<keyword evidence="3" id="KW-0238">DNA-binding</keyword>
<gene>
    <name evidence="6" type="ORF">LIER_39519</name>
</gene>
<keyword evidence="2" id="KW-0805">Transcription regulation</keyword>
<keyword evidence="4" id="KW-0804">Transcription</keyword>
<evidence type="ECO:0000313" key="7">
    <source>
        <dbReference type="Proteomes" id="UP001454036"/>
    </source>
</evidence>
<evidence type="ECO:0000256" key="2">
    <source>
        <dbReference type="ARBA" id="ARBA00023015"/>
    </source>
</evidence>
<keyword evidence="5" id="KW-0539">Nucleus</keyword>
<proteinExistence type="predicted"/>
<comment type="caution">
    <text evidence="6">The sequence shown here is derived from an EMBL/GenBank/DDBJ whole genome shotgun (WGS) entry which is preliminary data.</text>
</comment>
<accession>A0AAV3QLL0</accession>
<sequence length="72" mass="8408">MMGDSQRTENIEGRQELVFADGWHDFVIDQRVGLIDMMVFEVDLDRSHNNIVVFDMTLFDSTGCIKPMRIRD</sequence>
<comment type="subcellular location">
    <subcellularLocation>
        <location evidence="1">Nucleus</location>
    </subcellularLocation>
</comment>
<organism evidence="6 7">
    <name type="scientific">Lithospermum erythrorhizon</name>
    <name type="common">Purple gromwell</name>
    <name type="synonym">Lithospermum officinale var. erythrorhizon</name>
    <dbReference type="NCBI Taxonomy" id="34254"/>
    <lineage>
        <taxon>Eukaryota</taxon>
        <taxon>Viridiplantae</taxon>
        <taxon>Streptophyta</taxon>
        <taxon>Embryophyta</taxon>
        <taxon>Tracheophyta</taxon>
        <taxon>Spermatophyta</taxon>
        <taxon>Magnoliopsida</taxon>
        <taxon>eudicotyledons</taxon>
        <taxon>Gunneridae</taxon>
        <taxon>Pentapetalae</taxon>
        <taxon>asterids</taxon>
        <taxon>lamiids</taxon>
        <taxon>Boraginales</taxon>
        <taxon>Boraginaceae</taxon>
        <taxon>Boraginoideae</taxon>
        <taxon>Lithospermeae</taxon>
        <taxon>Lithospermum</taxon>
    </lineage>
</organism>
<evidence type="ECO:0000313" key="6">
    <source>
        <dbReference type="EMBL" id="GAA0163062.1"/>
    </source>
</evidence>
<protein>
    <recommendedName>
        <fullName evidence="8">TF-B3 domain-containing protein</fullName>
    </recommendedName>
</protein>
<name>A0AAV3QLL0_LITER</name>
<dbReference type="GO" id="GO:0005634">
    <property type="term" value="C:nucleus"/>
    <property type="evidence" value="ECO:0007669"/>
    <property type="project" value="UniProtKB-SubCell"/>
</dbReference>
<reference evidence="6 7" key="1">
    <citation type="submission" date="2024-01" db="EMBL/GenBank/DDBJ databases">
        <title>The complete chloroplast genome sequence of Lithospermum erythrorhizon: insights into the phylogenetic relationship among Boraginaceae species and the maternal lineages of purple gromwells.</title>
        <authorList>
            <person name="Okada T."/>
            <person name="Watanabe K."/>
        </authorList>
    </citation>
    <scope>NUCLEOTIDE SEQUENCE [LARGE SCALE GENOMIC DNA]</scope>
</reference>